<accession>C9SMQ2</accession>
<feature type="coiled-coil region" evidence="5">
    <location>
        <begin position="36"/>
        <end position="63"/>
    </location>
</feature>
<dbReference type="AlphaFoldDB" id="C9SMQ2"/>
<dbReference type="GO" id="GO:1990316">
    <property type="term" value="C:Atg1/ULK1 kinase complex"/>
    <property type="evidence" value="ECO:0007669"/>
    <property type="project" value="TreeGrafter"/>
</dbReference>
<feature type="region of interest" description="Disordered" evidence="6">
    <location>
        <begin position="259"/>
        <end position="292"/>
    </location>
</feature>
<dbReference type="PANTHER" id="PTHR13222">
    <property type="entry name" value="RB1-INDUCIBLE COILED-COIL"/>
    <property type="match status" value="1"/>
</dbReference>
<keyword evidence="9" id="KW-1185">Reference proteome</keyword>
<dbReference type="Proteomes" id="UP000008698">
    <property type="component" value="Unassembled WGS sequence"/>
</dbReference>
<dbReference type="GO" id="GO:0000422">
    <property type="term" value="P:autophagy of mitochondrion"/>
    <property type="evidence" value="ECO:0007669"/>
    <property type="project" value="TreeGrafter"/>
</dbReference>
<protein>
    <recommendedName>
        <fullName evidence="4">Autophagy-related protein 11</fullName>
    </recommendedName>
</protein>
<name>C9SMQ2_VERA1</name>
<evidence type="ECO:0000256" key="3">
    <source>
        <dbReference type="ARBA" id="ARBA00023054"/>
    </source>
</evidence>
<reference evidence="9" key="1">
    <citation type="journal article" date="2011" name="PLoS Pathog.">
        <title>Comparative genomics yields insights into niche adaptation of plant vascular wilt pathogens.</title>
        <authorList>
            <person name="Klosterman S.J."/>
            <person name="Subbarao K.V."/>
            <person name="Kang S."/>
            <person name="Veronese P."/>
            <person name="Gold S.E."/>
            <person name="Thomma B.P.H.J."/>
            <person name="Chen Z."/>
            <person name="Henrissat B."/>
            <person name="Lee Y.-H."/>
            <person name="Park J."/>
            <person name="Garcia-Pedrajas M.D."/>
            <person name="Barbara D.J."/>
            <person name="Anchieta A."/>
            <person name="de Jonge R."/>
            <person name="Santhanam P."/>
            <person name="Maruthachalam K."/>
            <person name="Atallah Z."/>
            <person name="Amyotte S.G."/>
            <person name="Paz Z."/>
            <person name="Inderbitzin P."/>
            <person name="Hayes R.J."/>
            <person name="Heiman D.I."/>
            <person name="Young S."/>
            <person name="Zeng Q."/>
            <person name="Engels R."/>
            <person name="Galagan J."/>
            <person name="Cuomo C.A."/>
            <person name="Dobinson K.F."/>
            <person name="Ma L.-J."/>
        </authorList>
    </citation>
    <scope>NUCLEOTIDE SEQUENCE [LARGE SCALE GENOMIC DNA]</scope>
    <source>
        <strain evidence="9">VaMs.102 / ATCC MYA-4576 / FGSC 10136</strain>
    </source>
</reference>
<dbReference type="STRING" id="526221.C9SMQ2"/>
<keyword evidence="3 5" id="KW-0175">Coiled coil</keyword>
<dbReference type="GO" id="GO:0005774">
    <property type="term" value="C:vacuolar membrane"/>
    <property type="evidence" value="ECO:0007669"/>
    <property type="project" value="UniProtKB-SubCell"/>
</dbReference>
<evidence type="ECO:0000256" key="4">
    <source>
        <dbReference type="RuleBase" id="RU367075"/>
    </source>
</evidence>
<keyword evidence="2 4" id="KW-0072">Autophagy</keyword>
<evidence type="ECO:0000313" key="9">
    <source>
        <dbReference type="Proteomes" id="UP000008698"/>
    </source>
</evidence>
<evidence type="ECO:0000256" key="2">
    <source>
        <dbReference type="ARBA" id="ARBA00023006"/>
    </source>
</evidence>
<sequence>MNSSEIGAEQNKYDAFMNKLGHFDMDQFAETIYRRVKDVEHLARKLQRDSRAYREKARSLQKDAHEKIAYKHFKEGDLALFLPTRNQSSGAWAAFNVGFPHYFLREQDSHRLRSREWLVARISRIEERVVDLSKSLHRQLPDTDSFNDEDDNPFQLSDGLRWYMIDAVEDKAGAPSTPGLGKSTIATNNVEARADMHTHAQASAKDKQRAAGHSIEGVSKALSKSLESRRSSTNSKKALPLGAGAHLLKGNAVASETNSLRTAPAESPACAGAAGARGRGVWANTRARDERC</sequence>
<dbReference type="GO" id="GO:1903599">
    <property type="term" value="P:positive regulation of autophagy of mitochondrion"/>
    <property type="evidence" value="ECO:0007669"/>
    <property type="project" value="UniProtKB-UniRule"/>
</dbReference>
<dbReference type="GO" id="GO:0015031">
    <property type="term" value="P:protein transport"/>
    <property type="evidence" value="ECO:0007669"/>
    <property type="project" value="UniProtKB-KW"/>
</dbReference>
<dbReference type="PANTHER" id="PTHR13222:SF1">
    <property type="entry name" value="RB1-INDUCIBLE COILED-COIL PROTEIN 1"/>
    <property type="match status" value="1"/>
</dbReference>
<evidence type="ECO:0000256" key="1">
    <source>
        <dbReference type="ARBA" id="ARBA00009729"/>
    </source>
</evidence>
<comment type="similarity">
    <text evidence="1 4">Belongs to the ATG11 family.</text>
</comment>
<dbReference type="GO" id="GO:0019901">
    <property type="term" value="F:protein kinase binding"/>
    <property type="evidence" value="ECO:0007669"/>
    <property type="project" value="TreeGrafter"/>
</dbReference>
<dbReference type="GO" id="GO:0000045">
    <property type="term" value="P:autophagosome assembly"/>
    <property type="evidence" value="ECO:0007669"/>
    <property type="project" value="UniProtKB-UniRule"/>
</dbReference>
<dbReference type="eggNOG" id="ENOG502QVZE">
    <property type="taxonomic scope" value="Eukaryota"/>
</dbReference>
<evidence type="ECO:0000256" key="5">
    <source>
        <dbReference type="SAM" id="Coils"/>
    </source>
</evidence>
<proteinExistence type="inferred from homology"/>
<gene>
    <name evidence="8" type="ORF">VDBG_06176</name>
</gene>
<dbReference type="EMBL" id="DS985220">
    <property type="protein sequence ID" value="EEY20067.1"/>
    <property type="molecule type" value="Genomic_DNA"/>
</dbReference>
<dbReference type="HOGENOM" id="CLU_064148_0_0_1"/>
<keyword evidence="4" id="KW-0813">Transport</keyword>
<evidence type="ECO:0000256" key="6">
    <source>
        <dbReference type="SAM" id="MobiDB-lite"/>
    </source>
</evidence>
<keyword evidence="4" id="KW-0472">Membrane</keyword>
<dbReference type="KEGG" id="val:VDBG_06176"/>
<dbReference type="InterPro" id="IPR040040">
    <property type="entry name" value="ATG11"/>
</dbReference>
<evidence type="ECO:0000259" key="7">
    <source>
        <dbReference type="Pfam" id="PF10377"/>
    </source>
</evidence>
<keyword evidence="4" id="KW-0926">Vacuole</keyword>
<dbReference type="GO" id="GO:0061709">
    <property type="term" value="P:reticulophagy"/>
    <property type="evidence" value="ECO:0007669"/>
    <property type="project" value="TreeGrafter"/>
</dbReference>
<dbReference type="InterPro" id="IPR019460">
    <property type="entry name" value="Atg11_C"/>
</dbReference>
<comment type="subcellular location">
    <subcellularLocation>
        <location evidence="4">Preautophagosomal structure membrane</location>
        <topology evidence="4">Peripheral membrane protein</topology>
    </subcellularLocation>
    <subcellularLocation>
        <location evidence="4">Vacuole membrane</location>
        <topology evidence="4">Peripheral membrane protein</topology>
    </subcellularLocation>
    <text evidence="4">During pexophagy, accumulates in the vacuolar membrane region, where the peroxisomes contact the vacuole.</text>
</comment>
<dbReference type="GO" id="GO:0060090">
    <property type="term" value="F:molecular adaptor activity"/>
    <property type="evidence" value="ECO:0007669"/>
    <property type="project" value="TreeGrafter"/>
</dbReference>
<evidence type="ECO:0000313" key="8">
    <source>
        <dbReference type="EMBL" id="EEY20067.1"/>
    </source>
</evidence>
<dbReference type="GO" id="GO:0034045">
    <property type="term" value="C:phagophore assembly site membrane"/>
    <property type="evidence" value="ECO:0007669"/>
    <property type="project" value="UniProtKB-SubCell"/>
</dbReference>
<dbReference type="RefSeq" id="XP_003003734.1">
    <property type="nucleotide sequence ID" value="XM_003003688.1"/>
</dbReference>
<feature type="compositionally biased region" description="Low complexity" evidence="6">
    <location>
        <begin position="271"/>
        <end position="280"/>
    </location>
</feature>
<dbReference type="GO" id="GO:0034727">
    <property type="term" value="P:piecemeal microautophagy of the nucleus"/>
    <property type="evidence" value="ECO:0007669"/>
    <property type="project" value="TreeGrafter"/>
</dbReference>
<dbReference type="GO" id="GO:0034517">
    <property type="term" value="P:ribophagy"/>
    <property type="evidence" value="ECO:0007669"/>
    <property type="project" value="TreeGrafter"/>
</dbReference>
<feature type="domain" description="Autophagy-related protein 11 C-terminal" evidence="7">
    <location>
        <begin position="30"/>
        <end position="168"/>
    </location>
</feature>
<dbReference type="Pfam" id="PF10377">
    <property type="entry name" value="ATG11"/>
    <property type="match status" value="1"/>
</dbReference>
<organism evidence="9">
    <name type="scientific">Verticillium alfalfae (strain VaMs.102 / ATCC MYA-4576 / FGSC 10136)</name>
    <name type="common">Verticillium wilt of alfalfa</name>
    <name type="synonym">Verticillium albo-atrum</name>
    <dbReference type="NCBI Taxonomy" id="526221"/>
    <lineage>
        <taxon>Eukaryota</taxon>
        <taxon>Fungi</taxon>
        <taxon>Dikarya</taxon>
        <taxon>Ascomycota</taxon>
        <taxon>Pezizomycotina</taxon>
        <taxon>Sordariomycetes</taxon>
        <taxon>Hypocreomycetidae</taxon>
        <taxon>Glomerellales</taxon>
        <taxon>Plectosphaerellaceae</taxon>
        <taxon>Verticillium</taxon>
    </lineage>
</organism>
<dbReference type="GeneID" id="9534917"/>
<keyword evidence="4" id="KW-0653">Protein transport</keyword>
<dbReference type="OrthoDB" id="447953at2759"/>
<comment type="subunit">
    <text evidence="4">Homodimer.</text>
</comment>
<comment type="function">
    <text evidence="4">Involved in cytoplasm to vacuole transport (Cvt), pexophagy, mitophagy and nucleophagy. Recruits mitochondria for their selective degradation via autophagy (mitophagy) during starvation. Works as scaffold proteins that recruit ATG proteins to the pre-autophagosome (PAS), the site of vesicle/autophagosome formation. Required for the Cvt vesicles completion.</text>
</comment>